<evidence type="ECO:0000313" key="1">
    <source>
        <dbReference type="EMBL" id="KAL3518698.1"/>
    </source>
</evidence>
<evidence type="ECO:0000313" key="2">
    <source>
        <dbReference type="Proteomes" id="UP001630127"/>
    </source>
</evidence>
<dbReference type="EMBL" id="JBJUIK010000009">
    <property type="protein sequence ID" value="KAL3518698.1"/>
    <property type="molecule type" value="Genomic_DNA"/>
</dbReference>
<comment type="caution">
    <text evidence="1">The sequence shown here is derived from an EMBL/GenBank/DDBJ whole genome shotgun (WGS) entry which is preliminary data.</text>
</comment>
<reference evidence="1 2" key="1">
    <citation type="submission" date="2024-11" db="EMBL/GenBank/DDBJ databases">
        <title>A near-complete genome assembly of Cinchona calisaya.</title>
        <authorList>
            <person name="Lian D.C."/>
            <person name="Zhao X.W."/>
            <person name="Wei L."/>
        </authorList>
    </citation>
    <scope>NUCLEOTIDE SEQUENCE [LARGE SCALE GENOMIC DNA]</scope>
    <source>
        <tissue evidence="1">Nenye</tissue>
    </source>
</reference>
<sequence length="104" mass="11315">MATVYLSNLLDEGLGHSFCYIRLDSGSKIIHSSFDDSSNNTQTIAFRTISRASISANTSIALSTTLINLGPYNSSLNKATAFKSSNLFTSIPSRYSPEFNLHNS</sequence>
<protein>
    <submittedName>
        <fullName evidence="1">Uncharacterized protein</fullName>
    </submittedName>
</protein>
<name>A0ABD2ZH22_9GENT</name>
<gene>
    <name evidence="1" type="ORF">ACH5RR_021287</name>
</gene>
<keyword evidence="2" id="KW-1185">Reference proteome</keyword>
<accession>A0ABD2ZH22</accession>
<dbReference type="Proteomes" id="UP001630127">
    <property type="component" value="Unassembled WGS sequence"/>
</dbReference>
<proteinExistence type="predicted"/>
<organism evidence="1 2">
    <name type="scientific">Cinchona calisaya</name>
    <dbReference type="NCBI Taxonomy" id="153742"/>
    <lineage>
        <taxon>Eukaryota</taxon>
        <taxon>Viridiplantae</taxon>
        <taxon>Streptophyta</taxon>
        <taxon>Embryophyta</taxon>
        <taxon>Tracheophyta</taxon>
        <taxon>Spermatophyta</taxon>
        <taxon>Magnoliopsida</taxon>
        <taxon>eudicotyledons</taxon>
        <taxon>Gunneridae</taxon>
        <taxon>Pentapetalae</taxon>
        <taxon>asterids</taxon>
        <taxon>lamiids</taxon>
        <taxon>Gentianales</taxon>
        <taxon>Rubiaceae</taxon>
        <taxon>Cinchonoideae</taxon>
        <taxon>Cinchoneae</taxon>
        <taxon>Cinchona</taxon>
    </lineage>
</organism>
<dbReference type="AlphaFoldDB" id="A0ABD2ZH22"/>